<dbReference type="InterPro" id="IPR001126">
    <property type="entry name" value="UmuC"/>
</dbReference>
<keyword evidence="3" id="KW-0479">Metal-binding</keyword>
<dbReference type="InterPro" id="IPR050116">
    <property type="entry name" value="DNA_polymerase-Y"/>
</dbReference>
<feature type="binding site" evidence="3">
    <location>
        <position position="9"/>
    </location>
    <ligand>
        <name>Mg(2+)</name>
        <dbReference type="ChEBI" id="CHEBI:18420"/>
    </ligand>
</feature>
<dbReference type="InterPro" id="IPR043128">
    <property type="entry name" value="Rev_trsase/Diguanyl_cyclase"/>
</dbReference>
<keyword evidence="3" id="KW-0234">DNA repair</keyword>
<dbReference type="SUPFAM" id="SSF100879">
    <property type="entry name" value="Lesion bypass DNA polymerase (Y-family), little finger domain"/>
    <property type="match status" value="1"/>
</dbReference>
<comment type="catalytic activity">
    <reaction evidence="3">
        <text>DNA(n) + a 2'-deoxyribonucleoside 5'-triphosphate = DNA(n+1) + diphosphate</text>
        <dbReference type="Rhea" id="RHEA:22508"/>
        <dbReference type="Rhea" id="RHEA-COMP:17339"/>
        <dbReference type="Rhea" id="RHEA-COMP:17340"/>
        <dbReference type="ChEBI" id="CHEBI:33019"/>
        <dbReference type="ChEBI" id="CHEBI:61560"/>
        <dbReference type="ChEBI" id="CHEBI:173112"/>
        <dbReference type="EC" id="2.7.7.7"/>
    </reaction>
</comment>
<evidence type="ECO:0000313" key="5">
    <source>
        <dbReference type="EMBL" id="WFD09343.1"/>
    </source>
</evidence>
<dbReference type="Gene3D" id="3.40.1170.60">
    <property type="match status" value="1"/>
</dbReference>
<dbReference type="Proteomes" id="UP001222800">
    <property type="component" value="Chromosome"/>
</dbReference>
<evidence type="ECO:0000256" key="1">
    <source>
        <dbReference type="ARBA" id="ARBA00010945"/>
    </source>
</evidence>
<evidence type="ECO:0000256" key="2">
    <source>
        <dbReference type="ARBA" id="ARBA00022457"/>
    </source>
</evidence>
<proteinExistence type="inferred from homology"/>
<dbReference type="Gene3D" id="3.30.1490.100">
    <property type="entry name" value="DNA polymerase, Y-family, little finger domain"/>
    <property type="match status" value="1"/>
</dbReference>
<dbReference type="Gene3D" id="3.30.70.270">
    <property type="match status" value="1"/>
</dbReference>
<dbReference type="CDD" id="cd03586">
    <property type="entry name" value="PolY_Pol_IV_kappa"/>
    <property type="match status" value="1"/>
</dbReference>
<dbReference type="InterPro" id="IPR022880">
    <property type="entry name" value="DNApol_IV"/>
</dbReference>
<feature type="active site" evidence="3">
    <location>
        <position position="104"/>
    </location>
</feature>
<keyword evidence="3" id="KW-0238">DNA-binding</keyword>
<dbReference type="GO" id="GO:0003887">
    <property type="term" value="F:DNA-directed DNA polymerase activity"/>
    <property type="evidence" value="ECO:0007669"/>
    <property type="project" value="UniProtKB-EC"/>
</dbReference>
<keyword evidence="3" id="KW-0227">DNA damage</keyword>
<dbReference type="InterPro" id="IPR036775">
    <property type="entry name" value="DNA_pol_Y-fam_lit_finger_sf"/>
</dbReference>
<comment type="subunit">
    <text evidence="3">Monomer.</text>
</comment>
<keyword evidence="2 3" id="KW-0515">Mutator protein</keyword>
<keyword evidence="3" id="KW-0239">DNA-directed DNA polymerase</keyword>
<dbReference type="RefSeq" id="WP_277731268.1">
    <property type="nucleotide sequence ID" value="NZ_CP120733.1"/>
</dbReference>
<protein>
    <recommendedName>
        <fullName evidence="3">DNA polymerase IV</fullName>
        <shortName evidence="3">Pol IV</shortName>
        <ecNumber evidence="3">2.7.7.7</ecNumber>
    </recommendedName>
</protein>
<keyword evidence="3" id="KW-0235">DNA replication</keyword>
<dbReference type="Gene3D" id="1.10.150.20">
    <property type="entry name" value="5' to 3' exonuclease, C-terminal subdomain"/>
    <property type="match status" value="1"/>
</dbReference>
<dbReference type="NCBIfam" id="NF010731">
    <property type="entry name" value="PRK14133.1"/>
    <property type="match status" value="1"/>
</dbReference>
<dbReference type="InterPro" id="IPR017961">
    <property type="entry name" value="DNA_pol_Y-fam_little_finger"/>
</dbReference>
<dbReference type="Pfam" id="PF00817">
    <property type="entry name" value="IMS"/>
    <property type="match status" value="1"/>
</dbReference>
<dbReference type="InterPro" id="IPR024728">
    <property type="entry name" value="PolY_HhH_motif"/>
</dbReference>
<dbReference type="EMBL" id="CP120733">
    <property type="protein sequence ID" value="WFD09343.1"/>
    <property type="molecule type" value="Genomic_DNA"/>
</dbReference>
<dbReference type="SUPFAM" id="SSF56672">
    <property type="entry name" value="DNA/RNA polymerases"/>
    <property type="match status" value="1"/>
</dbReference>
<comment type="function">
    <text evidence="3">Poorly processive, error-prone DNA polymerase involved in untargeted mutagenesis. Copies undamaged DNA at stalled replication forks, which arise in vivo from mismatched or misaligned primer ends. These misaligned primers can be extended by PolIV. Exhibits no 3'-5' exonuclease (proofreading) activity. May be involved in translesional synthesis, in conjunction with the beta clamp from PolIII.</text>
</comment>
<reference evidence="5 6" key="1">
    <citation type="submission" date="2023-03" db="EMBL/GenBank/DDBJ databases">
        <title>Complete genome sequence of Tepidibacter sp. SWIR-1, isolated from a deep-sea hydrothermal vent.</title>
        <authorList>
            <person name="Li X."/>
        </authorList>
    </citation>
    <scope>NUCLEOTIDE SEQUENCE [LARGE SCALE GENOMIC DNA]</scope>
    <source>
        <strain evidence="5 6">SWIR-1</strain>
    </source>
</reference>
<feature type="site" description="Substrate discrimination" evidence="3">
    <location>
        <position position="14"/>
    </location>
</feature>
<dbReference type="HAMAP" id="MF_01113">
    <property type="entry name" value="DNApol_IV"/>
    <property type="match status" value="1"/>
</dbReference>
<dbReference type="Pfam" id="PF11798">
    <property type="entry name" value="IMS_HHH"/>
    <property type="match status" value="1"/>
</dbReference>
<dbReference type="NCBIfam" id="NF002677">
    <property type="entry name" value="PRK02406.1"/>
    <property type="match status" value="1"/>
</dbReference>
<feature type="binding site" evidence="3">
    <location>
        <position position="103"/>
    </location>
    <ligand>
        <name>Mg(2+)</name>
        <dbReference type="ChEBI" id="CHEBI:18420"/>
    </ligand>
</feature>
<dbReference type="InterPro" id="IPR043502">
    <property type="entry name" value="DNA/RNA_pol_sf"/>
</dbReference>
<comment type="subcellular location">
    <subcellularLocation>
        <location evidence="3">Cytoplasm</location>
    </subcellularLocation>
</comment>
<feature type="domain" description="UmuC" evidence="4">
    <location>
        <begin position="5"/>
        <end position="182"/>
    </location>
</feature>
<dbReference type="PANTHER" id="PTHR11076">
    <property type="entry name" value="DNA REPAIR POLYMERASE UMUC / TRANSFERASE FAMILY MEMBER"/>
    <property type="match status" value="1"/>
</dbReference>
<dbReference type="Pfam" id="PF11799">
    <property type="entry name" value="IMS_C"/>
    <property type="match status" value="1"/>
</dbReference>
<organism evidence="5 6">
    <name type="scientific">Tepidibacter hydrothermalis</name>
    <dbReference type="NCBI Taxonomy" id="3036126"/>
    <lineage>
        <taxon>Bacteria</taxon>
        <taxon>Bacillati</taxon>
        <taxon>Bacillota</taxon>
        <taxon>Clostridia</taxon>
        <taxon>Peptostreptococcales</taxon>
        <taxon>Peptostreptococcaceae</taxon>
        <taxon>Tepidibacter</taxon>
    </lineage>
</organism>
<comment type="cofactor">
    <cofactor evidence="3">
        <name>Mg(2+)</name>
        <dbReference type="ChEBI" id="CHEBI:18420"/>
    </cofactor>
    <text evidence="3">Binds 2 magnesium ions per subunit.</text>
</comment>
<dbReference type="PROSITE" id="PS50173">
    <property type="entry name" value="UMUC"/>
    <property type="match status" value="1"/>
</dbReference>
<dbReference type="EC" id="2.7.7.7" evidence="3"/>
<keyword evidence="3 5" id="KW-0808">Transferase</keyword>
<comment type="similarity">
    <text evidence="1 3">Belongs to the DNA polymerase type-Y family.</text>
</comment>
<gene>
    <name evidence="3" type="primary">dinB</name>
    <name evidence="5" type="ORF">P4S50_13215</name>
</gene>
<sequence length="348" mass="39392">MSRKIIHVDMDAFFASVEQVDNPSLKGKPVIVGGRTSKGVVCTCSYEARKYGVRSAMPGFIAAKKCPNGIFLPVRHSRYKEVSNQVFDILYSITDIVEPLSIDEAYLDVSDIDTPSIEIAQYIKNEVFKKTGLTISVGISHNKYLAKLASDWNKPDGIKIISEEMVPEILRPLSIKTVYGIGKKTIDKLNNIGVYTVNDLLNLPKDYFVELFSNQSWELYNRLLGIDNRPVQPNRETKSLGRETTLSSNTDDIDYLNHFLLLFSKDISYTLKKQNILSKTITIKIKTSDFSSHTKSKTIHHYTDSDDEIYSIACNLLKEINIHDNIRLIGLSVSNLSDKKIEQLTFLR</sequence>
<accession>A0ABY8EF37</accession>
<evidence type="ECO:0000259" key="4">
    <source>
        <dbReference type="PROSITE" id="PS50173"/>
    </source>
</evidence>
<keyword evidence="3" id="KW-0963">Cytoplasm</keyword>
<name>A0ABY8EF37_9FIRM</name>
<keyword evidence="3" id="KW-0460">Magnesium</keyword>
<keyword evidence="3 5" id="KW-0548">Nucleotidyltransferase</keyword>
<evidence type="ECO:0000256" key="3">
    <source>
        <dbReference type="HAMAP-Rule" id="MF_01113"/>
    </source>
</evidence>
<keyword evidence="6" id="KW-1185">Reference proteome</keyword>
<dbReference type="PANTHER" id="PTHR11076:SF33">
    <property type="entry name" value="DNA POLYMERASE KAPPA"/>
    <property type="match status" value="1"/>
</dbReference>
<evidence type="ECO:0000313" key="6">
    <source>
        <dbReference type="Proteomes" id="UP001222800"/>
    </source>
</evidence>